<dbReference type="GO" id="GO:0005886">
    <property type="term" value="C:plasma membrane"/>
    <property type="evidence" value="ECO:0007669"/>
    <property type="project" value="TreeGrafter"/>
</dbReference>
<dbReference type="SUPFAM" id="SSF52540">
    <property type="entry name" value="P-loop containing nucleoside triphosphate hydrolases"/>
    <property type="match status" value="1"/>
</dbReference>
<evidence type="ECO:0000256" key="7">
    <source>
        <dbReference type="ARBA" id="ARBA00023125"/>
    </source>
</evidence>
<dbReference type="EMBL" id="LCEB01000044">
    <property type="protein sequence ID" value="KKS63924.1"/>
    <property type="molecule type" value="Genomic_DNA"/>
</dbReference>
<keyword evidence="5 8" id="KW-0067">ATP-binding</keyword>
<feature type="domain" description="Chromosomal replication initiator DnaA C-terminal" evidence="13">
    <location>
        <begin position="346"/>
        <end position="415"/>
    </location>
</feature>
<evidence type="ECO:0000313" key="14">
    <source>
        <dbReference type="EMBL" id="KKS63924.1"/>
    </source>
</evidence>
<feature type="region of interest" description="Domain III, AAA+ region" evidence="8">
    <location>
        <begin position="103"/>
        <end position="319"/>
    </location>
</feature>
<dbReference type="GO" id="GO:0008289">
    <property type="term" value="F:lipid binding"/>
    <property type="evidence" value="ECO:0007669"/>
    <property type="project" value="UniProtKB-KW"/>
</dbReference>
<comment type="similarity">
    <text evidence="1 8 11">Belongs to the DnaA family.</text>
</comment>
<feature type="domain" description="AAA+ ATPase" evidence="12">
    <location>
        <begin position="136"/>
        <end position="268"/>
    </location>
</feature>
<dbReference type="PROSITE" id="PS01008">
    <property type="entry name" value="DNAA"/>
    <property type="match status" value="1"/>
</dbReference>
<dbReference type="AlphaFoldDB" id="A0A0G1ASG5"/>
<dbReference type="Gene3D" id="1.10.8.60">
    <property type="match status" value="1"/>
</dbReference>
<evidence type="ECO:0000256" key="6">
    <source>
        <dbReference type="ARBA" id="ARBA00023121"/>
    </source>
</evidence>
<dbReference type="CDD" id="cd00009">
    <property type="entry name" value="AAA"/>
    <property type="match status" value="1"/>
</dbReference>
<dbReference type="Gene3D" id="1.10.1750.10">
    <property type="match status" value="1"/>
</dbReference>
<evidence type="ECO:0000256" key="5">
    <source>
        <dbReference type="ARBA" id="ARBA00022840"/>
    </source>
</evidence>
<dbReference type="GO" id="GO:0005737">
    <property type="term" value="C:cytoplasm"/>
    <property type="evidence" value="ECO:0007669"/>
    <property type="project" value="UniProtKB-SubCell"/>
</dbReference>
<dbReference type="GO" id="GO:0003688">
    <property type="term" value="F:DNA replication origin binding"/>
    <property type="evidence" value="ECO:0007669"/>
    <property type="project" value="UniProtKB-UniRule"/>
</dbReference>
<protein>
    <recommendedName>
        <fullName evidence="8 9">Chromosomal replication initiator protein DnaA</fullName>
    </recommendedName>
</protein>
<feature type="binding site" evidence="8">
    <location>
        <position position="150"/>
    </location>
    <ligand>
        <name>ATP</name>
        <dbReference type="ChEBI" id="CHEBI:30616"/>
    </ligand>
</feature>
<dbReference type="InterPro" id="IPR038454">
    <property type="entry name" value="DnaA_N_sf"/>
</dbReference>
<dbReference type="Pfam" id="PF00308">
    <property type="entry name" value="Bac_DnaA"/>
    <property type="match status" value="1"/>
</dbReference>
<evidence type="ECO:0000259" key="13">
    <source>
        <dbReference type="SMART" id="SM00760"/>
    </source>
</evidence>
<dbReference type="SMART" id="SM00382">
    <property type="entry name" value="AAA"/>
    <property type="match status" value="1"/>
</dbReference>
<dbReference type="PATRIC" id="fig|1618420.3.peg.478"/>
<gene>
    <name evidence="8" type="primary">dnaA</name>
    <name evidence="14" type="ORF">UV33_C0044G0004</name>
</gene>
<feature type="binding site" evidence="8">
    <location>
        <position position="151"/>
    </location>
    <ligand>
        <name>ATP</name>
        <dbReference type="ChEBI" id="CHEBI:30616"/>
    </ligand>
</feature>
<feature type="region of interest" description="Domain I, interacts with DnaA modulators" evidence="8">
    <location>
        <begin position="1"/>
        <end position="91"/>
    </location>
</feature>
<proteinExistence type="inferred from homology"/>
<sequence length="437" mass="49276">MDKQWAKVLGKIREQVTPANYKTWFAQTLAGEINKGVLIINVRHGFIKQTLTTKYLPLIESVAEEVFGEKLAIELQVNSSMDIAPEEDIELEFTLPTQAPASSLNPKYTLENFVVGLSNNLAYAAAQAVVANPGISYNPLFVYGGTGVGKTHLMLGIGNSLLKTNPRLRVIYCSSERFMNDFIQSIQTKRTGEFRGRYRDCGLLLIDDIQFISGRDSTQEEFFHTFNELQAKNTQIVLTSDRPPNEIQKLEPRLASRFQGGLMVDIQSPDFDTRVAILKAKCQERGEPVAEEILTKIAEGMPTNARELEGKLIQIIQTAKLTGQTLTFESVGKFLGIPQPLSQKIDYKKVFAEVNRYFNTKMSDMTGPRRKKELVLPRQLAMYLLYEECKIPYARIGGLLGGRDHTTILHGVEKIREAVTRDREIQRMLIELKQGLQ</sequence>
<dbReference type="InterPro" id="IPR003593">
    <property type="entry name" value="AAA+_ATPase"/>
</dbReference>
<evidence type="ECO:0000313" key="15">
    <source>
        <dbReference type="Proteomes" id="UP000034135"/>
    </source>
</evidence>
<dbReference type="PANTHER" id="PTHR30050:SF2">
    <property type="entry name" value="CHROMOSOMAL REPLICATION INITIATOR PROTEIN DNAA"/>
    <property type="match status" value="1"/>
</dbReference>
<evidence type="ECO:0000256" key="1">
    <source>
        <dbReference type="ARBA" id="ARBA00006583"/>
    </source>
</evidence>
<dbReference type="CDD" id="cd06571">
    <property type="entry name" value="Bac_DnaA_C"/>
    <property type="match status" value="1"/>
</dbReference>
<dbReference type="PRINTS" id="PR00051">
    <property type="entry name" value="DNAA"/>
</dbReference>
<dbReference type="GO" id="GO:0006270">
    <property type="term" value="P:DNA replication initiation"/>
    <property type="evidence" value="ECO:0007669"/>
    <property type="project" value="UniProtKB-UniRule"/>
</dbReference>
<feature type="binding site" evidence="8">
    <location>
        <position position="147"/>
    </location>
    <ligand>
        <name>ATP</name>
        <dbReference type="ChEBI" id="CHEBI:30616"/>
    </ligand>
</feature>
<evidence type="ECO:0000259" key="12">
    <source>
        <dbReference type="SMART" id="SM00382"/>
    </source>
</evidence>
<dbReference type="InterPro" id="IPR013159">
    <property type="entry name" value="DnaA_C"/>
</dbReference>
<accession>A0A0G1ASG5</accession>
<comment type="caution">
    <text evidence="8">Lacks conserved residue(s) required for the propagation of feature annotation.</text>
</comment>
<evidence type="ECO:0000256" key="3">
    <source>
        <dbReference type="ARBA" id="ARBA00022705"/>
    </source>
</evidence>
<keyword evidence="3 8" id="KW-0235">DNA replication</keyword>
<comment type="function">
    <text evidence="8 10">Plays an essential role in the initiation and regulation of chromosomal replication. ATP-DnaA binds to the origin of replication (oriC) to initiate formation of the DNA replication initiation complex once per cell cycle. Binds the DnaA box (a 9 base pair repeat at the origin) and separates the double-stranded (ds)DNA. Forms a right-handed helical filament on oriC DNA; dsDNA binds to the exterior of the filament while single-stranded (ss)DNA is stabiized in the filament's interior. The ATP-DnaA-oriC complex binds and stabilizes one strand of the AT-rich DNA unwinding element (DUE), permitting loading of DNA polymerase. After initiation quickly degrades to an ADP-DnaA complex that is not apt for DNA replication. Binds acidic phospholipids.</text>
</comment>
<keyword evidence="2 8" id="KW-0963">Cytoplasm</keyword>
<keyword evidence="4 8" id="KW-0547">Nucleotide-binding</keyword>
<evidence type="ECO:0000256" key="11">
    <source>
        <dbReference type="RuleBase" id="RU004227"/>
    </source>
</evidence>
<dbReference type="InterPro" id="IPR010921">
    <property type="entry name" value="Trp_repressor/repl_initiator"/>
</dbReference>
<organism evidence="14 15">
    <name type="scientific">Candidatus Daviesbacteria bacterium GW2011_GWA1_42_6</name>
    <dbReference type="NCBI Taxonomy" id="1618420"/>
    <lineage>
        <taxon>Bacteria</taxon>
        <taxon>Candidatus Daviesiibacteriota</taxon>
    </lineage>
</organism>
<dbReference type="InterPro" id="IPR020591">
    <property type="entry name" value="Chromosome_initiator_DnaA-like"/>
</dbReference>
<dbReference type="Proteomes" id="UP000034135">
    <property type="component" value="Unassembled WGS sequence"/>
</dbReference>
<dbReference type="InterPro" id="IPR013317">
    <property type="entry name" value="DnaA_dom"/>
</dbReference>
<dbReference type="SMART" id="SM00760">
    <property type="entry name" value="Bac_DnaA_C"/>
    <property type="match status" value="1"/>
</dbReference>
<evidence type="ECO:0000256" key="10">
    <source>
        <dbReference type="RuleBase" id="RU000577"/>
    </source>
</evidence>
<dbReference type="Gene3D" id="3.30.300.180">
    <property type="match status" value="1"/>
</dbReference>
<dbReference type="NCBIfam" id="TIGR00362">
    <property type="entry name" value="DnaA"/>
    <property type="match status" value="1"/>
</dbReference>
<comment type="caution">
    <text evidence="14">The sequence shown here is derived from an EMBL/GenBank/DDBJ whole genome shotgun (WGS) entry which is preliminary data.</text>
</comment>
<dbReference type="HAMAP" id="MF_00377">
    <property type="entry name" value="DnaA_bact"/>
    <property type="match status" value="1"/>
</dbReference>
<keyword evidence="7 8" id="KW-0238">DNA-binding</keyword>
<name>A0A0G1ASG5_9BACT</name>
<dbReference type="InterPro" id="IPR018312">
    <property type="entry name" value="Chromosome_initiator_DnaA_CS"/>
</dbReference>
<feature type="region of interest" description="Domain IV, binds dsDNA" evidence="8">
    <location>
        <begin position="320"/>
        <end position="437"/>
    </location>
</feature>
<dbReference type="GO" id="GO:0005524">
    <property type="term" value="F:ATP binding"/>
    <property type="evidence" value="ECO:0007669"/>
    <property type="project" value="UniProtKB-UniRule"/>
</dbReference>
<dbReference type="Pfam" id="PF11638">
    <property type="entry name" value="DnaA_N"/>
    <property type="match status" value="1"/>
</dbReference>
<evidence type="ECO:0000256" key="4">
    <source>
        <dbReference type="ARBA" id="ARBA00022741"/>
    </source>
</evidence>
<reference evidence="14 15" key="1">
    <citation type="journal article" date="2015" name="Nature">
        <title>rRNA introns, odd ribosomes, and small enigmatic genomes across a large radiation of phyla.</title>
        <authorList>
            <person name="Brown C.T."/>
            <person name="Hug L.A."/>
            <person name="Thomas B.C."/>
            <person name="Sharon I."/>
            <person name="Castelle C.J."/>
            <person name="Singh A."/>
            <person name="Wilkins M.J."/>
            <person name="Williams K.H."/>
            <person name="Banfield J.F."/>
        </authorList>
    </citation>
    <scope>NUCLEOTIDE SEQUENCE [LARGE SCALE GENOMIC DNA]</scope>
</reference>
<keyword evidence="6 8" id="KW-0446">Lipid-binding</keyword>
<dbReference type="InterPro" id="IPR027417">
    <property type="entry name" value="P-loop_NTPase"/>
</dbReference>
<dbReference type="SUPFAM" id="SSF48295">
    <property type="entry name" value="TrpR-like"/>
    <property type="match status" value="1"/>
</dbReference>
<dbReference type="Gene3D" id="3.40.50.300">
    <property type="entry name" value="P-loop containing nucleotide triphosphate hydrolases"/>
    <property type="match status" value="1"/>
</dbReference>
<dbReference type="PANTHER" id="PTHR30050">
    <property type="entry name" value="CHROMOSOMAL REPLICATION INITIATOR PROTEIN DNAA"/>
    <property type="match status" value="1"/>
</dbReference>
<dbReference type="InterPro" id="IPR024633">
    <property type="entry name" value="DnaA_N_dom"/>
</dbReference>
<dbReference type="Pfam" id="PF08299">
    <property type="entry name" value="Bac_DnaA_C"/>
    <property type="match status" value="1"/>
</dbReference>
<feature type="binding site" evidence="8">
    <location>
        <position position="149"/>
    </location>
    <ligand>
        <name>ATP</name>
        <dbReference type="ChEBI" id="CHEBI:30616"/>
    </ligand>
</feature>
<dbReference type="InterPro" id="IPR001957">
    <property type="entry name" value="Chromosome_initiator_DnaA"/>
</dbReference>
<dbReference type="GO" id="GO:0006275">
    <property type="term" value="P:regulation of DNA replication"/>
    <property type="evidence" value="ECO:0007669"/>
    <property type="project" value="UniProtKB-UniRule"/>
</dbReference>
<comment type="domain">
    <text evidence="8">Domain I is involved in oligomerization and binding regulators, domain II is flexibile and of varying length in different bacteria, domain III forms the AAA+ region, while domain IV binds dsDNA.</text>
</comment>
<evidence type="ECO:0000256" key="8">
    <source>
        <dbReference type="HAMAP-Rule" id="MF_00377"/>
    </source>
</evidence>
<comment type="subcellular location">
    <subcellularLocation>
        <location evidence="8">Cytoplasm</location>
    </subcellularLocation>
</comment>
<comment type="subunit">
    <text evidence="8">Oligomerizes as a right-handed, spiral filament on DNA at oriC.</text>
</comment>
<evidence type="ECO:0000256" key="2">
    <source>
        <dbReference type="ARBA" id="ARBA00022490"/>
    </source>
</evidence>
<evidence type="ECO:0000256" key="9">
    <source>
        <dbReference type="NCBIfam" id="TIGR00362"/>
    </source>
</evidence>
<dbReference type="FunFam" id="3.40.50.300:FF:000668">
    <property type="entry name" value="Chromosomal replication initiator protein DnaA"/>
    <property type="match status" value="1"/>
</dbReference>